<evidence type="ECO:0000259" key="7">
    <source>
        <dbReference type="Pfam" id="PF00892"/>
    </source>
</evidence>
<dbReference type="SUPFAM" id="SSF103481">
    <property type="entry name" value="Multidrug resistance efflux transporter EmrE"/>
    <property type="match status" value="2"/>
</dbReference>
<comment type="caution">
    <text evidence="8">The sequence shown here is derived from an EMBL/GenBank/DDBJ whole genome shotgun (WGS) entry which is preliminary data.</text>
</comment>
<dbReference type="InterPro" id="IPR050638">
    <property type="entry name" value="AA-Vitamin_Transporters"/>
</dbReference>
<dbReference type="AlphaFoldDB" id="A0A4Z1E679"/>
<proteinExistence type="inferred from homology"/>
<feature type="transmembrane region" description="Helical" evidence="6">
    <location>
        <begin position="220"/>
        <end position="247"/>
    </location>
</feature>
<dbReference type="GO" id="GO:0016020">
    <property type="term" value="C:membrane"/>
    <property type="evidence" value="ECO:0007669"/>
    <property type="project" value="UniProtKB-SubCell"/>
</dbReference>
<dbReference type="InterPro" id="IPR000620">
    <property type="entry name" value="EamA_dom"/>
</dbReference>
<evidence type="ECO:0000313" key="8">
    <source>
        <dbReference type="EMBL" id="TGO05943.1"/>
    </source>
</evidence>
<feature type="transmembrane region" description="Helical" evidence="6">
    <location>
        <begin position="315"/>
        <end position="335"/>
    </location>
</feature>
<feature type="transmembrane region" description="Helical" evidence="6">
    <location>
        <begin position="259"/>
        <end position="282"/>
    </location>
</feature>
<evidence type="ECO:0000256" key="3">
    <source>
        <dbReference type="ARBA" id="ARBA00022692"/>
    </source>
</evidence>
<dbReference type="InterPro" id="IPR037185">
    <property type="entry name" value="EmrE-like"/>
</dbReference>
<evidence type="ECO:0000256" key="1">
    <source>
        <dbReference type="ARBA" id="ARBA00004141"/>
    </source>
</evidence>
<dbReference type="PANTHER" id="PTHR32322:SF2">
    <property type="entry name" value="EAMA DOMAIN-CONTAINING PROTEIN"/>
    <property type="match status" value="1"/>
</dbReference>
<evidence type="ECO:0000256" key="5">
    <source>
        <dbReference type="ARBA" id="ARBA00023136"/>
    </source>
</evidence>
<feature type="transmembrane region" description="Helical" evidence="6">
    <location>
        <begin position="134"/>
        <end position="154"/>
    </location>
</feature>
<feature type="transmembrane region" description="Helical" evidence="6">
    <location>
        <begin position="289"/>
        <end position="309"/>
    </location>
</feature>
<evidence type="ECO:0000256" key="2">
    <source>
        <dbReference type="ARBA" id="ARBA00007362"/>
    </source>
</evidence>
<comment type="subcellular location">
    <subcellularLocation>
        <location evidence="1">Membrane</location>
        <topology evidence="1">Multi-pass membrane protein</topology>
    </subcellularLocation>
</comment>
<evidence type="ECO:0000313" key="9">
    <source>
        <dbReference type="Proteomes" id="UP000297318"/>
    </source>
</evidence>
<dbReference type="EMBL" id="RHPJ01000001">
    <property type="protein sequence ID" value="TGO05943.1"/>
    <property type="molecule type" value="Genomic_DNA"/>
</dbReference>
<organism evidence="8 9">
    <name type="scientific">Serinibacter arcticus</name>
    <dbReference type="NCBI Taxonomy" id="1655435"/>
    <lineage>
        <taxon>Bacteria</taxon>
        <taxon>Bacillati</taxon>
        <taxon>Actinomycetota</taxon>
        <taxon>Actinomycetes</taxon>
        <taxon>Micrococcales</taxon>
        <taxon>Beutenbergiaceae</taxon>
        <taxon>Serinibacter</taxon>
    </lineage>
</organism>
<keyword evidence="9" id="KW-1185">Reference proteome</keyword>
<evidence type="ECO:0000256" key="4">
    <source>
        <dbReference type="ARBA" id="ARBA00022989"/>
    </source>
</evidence>
<dbReference type="Pfam" id="PF00892">
    <property type="entry name" value="EamA"/>
    <property type="match status" value="2"/>
</dbReference>
<protein>
    <submittedName>
        <fullName evidence="8">Putative integral membrane protein</fullName>
    </submittedName>
</protein>
<keyword evidence="5 6" id="KW-0472">Membrane</keyword>
<feature type="transmembrane region" description="Helical" evidence="6">
    <location>
        <begin position="72"/>
        <end position="93"/>
    </location>
</feature>
<evidence type="ECO:0000256" key="6">
    <source>
        <dbReference type="SAM" id="Phobius"/>
    </source>
</evidence>
<sequence>MSGAPLLDPHTTPVVGLGAAAPAPVAVDGAADASSTRHRGLGLLVGLAASAAFATSGPFVKPLLEAGWTPGGAIIVRLTIGAVLLAVPTLLVLRRTPGGWRSARENWRWILAFGILGVAAPSTLYFLAVERLPVAVALLVEYTGPLLLIGWSWLRTRRMPRPGVLVGASLAMFGLVAVLDLTGSLALDPVGLMFAAGSAIGNASYFALTARPLTIPPLAMAGLGMVVGAVAVVLIGVSGILAVRMPFVDVTLLDSQVPAWVPLLVVGALPTAVAYGVSVISVRMLGERVASFVGLAEVLFAVLLAWFLLAERPTLAQGLGATAVVAGVAVVRRWADPATAPADRPSTAPRR</sequence>
<dbReference type="OrthoDB" id="154915at2"/>
<reference evidence="8 9" key="1">
    <citation type="submission" date="2018-11" db="EMBL/GenBank/DDBJ databases">
        <title>Complete genome sequencing of the Actinobacteria Serinibacter sp. K3-2.</title>
        <authorList>
            <person name="Rakitin A.L."/>
            <person name="Beletsky A.V."/>
            <person name="Mardanov A.V."/>
            <person name="Ravin N.V."/>
            <person name="Gromova A.S."/>
            <person name="Filippova S.N."/>
            <person name="Gal'Chenko V.F."/>
        </authorList>
    </citation>
    <scope>NUCLEOTIDE SEQUENCE [LARGE SCALE GENOMIC DNA]</scope>
    <source>
        <strain evidence="8 9">K3-2</strain>
    </source>
</reference>
<dbReference type="RefSeq" id="WP_135848226.1">
    <property type="nucleotide sequence ID" value="NZ_RHPJ01000001.1"/>
</dbReference>
<dbReference type="PANTHER" id="PTHR32322">
    <property type="entry name" value="INNER MEMBRANE TRANSPORTER"/>
    <property type="match status" value="1"/>
</dbReference>
<feature type="transmembrane region" description="Helical" evidence="6">
    <location>
        <begin position="163"/>
        <end position="183"/>
    </location>
</feature>
<keyword evidence="4 6" id="KW-1133">Transmembrane helix</keyword>
<feature type="transmembrane region" description="Helical" evidence="6">
    <location>
        <begin position="109"/>
        <end position="128"/>
    </location>
</feature>
<feature type="domain" description="EamA" evidence="7">
    <location>
        <begin position="191"/>
        <end position="331"/>
    </location>
</feature>
<comment type="similarity">
    <text evidence="2">Belongs to the EamA transporter family.</text>
</comment>
<feature type="transmembrane region" description="Helical" evidence="6">
    <location>
        <begin position="189"/>
        <end position="208"/>
    </location>
</feature>
<keyword evidence="3 6" id="KW-0812">Transmembrane</keyword>
<accession>A0A4Z1E679</accession>
<feature type="transmembrane region" description="Helical" evidence="6">
    <location>
        <begin position="41"/>
        <end position="60"/>
    </location>
</feature>
<gene>
    <name evidence="8" type="ORF">SERN_0135</name>
</gene>
<name>A0A4Z1E679_9MICO</name>
<feature type="domain" description="EamA" evidence="7">
    <location>
        <begin position="41"/>
        <end position="178"/>
    </location>
</feature>
<dbReference type="Proteomes" id="UP000297318">
    <property type="component" value="Unassembled WGS sequence"/>
</dbReference>